<reference evidence="2 3" key="1">
    <citation type="journal article" date="2012" name="J. Bacteriol.">
        <title>Complete Genome Sequence of the Probiotic Bacterium Bifidobacterium bifidum Strain BGN4.</title>
        <authorList>
            <person name="Yu D.S."/>
            <person name="Jeong H."/>
            <person name="Lee D.H."/>
            <person name="Kwon S.K."/>
            <person name="Song J.Y."/>
            <person name="Kim B.K."/>
            <person name="Park M.S."/>
            <person name="Ji G.E."/>
            <person name="Oh T.K."/>
            <person name="Kim J.F."/>
        </authorList>
    </citation>
    <scope>NUCLEOTIDE SEQUENCE [LARGE SCALE GENOMIC DNA]</scope>
    <source>
        <strain evidence="2 3">BGN4</strain>
    </source>
</reference>
<gene>
    <name evidence="2" type="ORF">BBB_1114</name>
</gene>
<feature type="transmembrane region" description="Helical" evidence="1">
    <location>
        <begin position="95"/>
        <end position="117"/>
    </location>
</feature>
<dbReference type="KEGG" id="bbf:BBB_1114"/>
<dbReference type="HOGENOM" id="CLU_2092023_0_0_11"/>
<dbReference type="Proteomes" id="UP000006173">
    <property type="component" value="Chromosome"/>
</dbReference>
<keyword evidence="1" id="KW-0472">Membrane</keyword>
<keyword evidence="1" id="KW-1133">Transmembrane helix</keyword>
<keyword evidence="1" id="KW-0812">Transmembrane</keyword>
<sequence>MMGGLIRLISSNNHHTHRQRRLTSHMQFVHAVLSLHIAQNSQISQTSQTVRSGFDQFVLWYGNLPQLAQTAITVVVGAIVAYLVFKIVAHLVKGLVTAVIAAILAFLISTVPGNLLLSSAFDRIQQEVTTHLPSDIKDQLG</sequence>
<evidence type="ECO:0000313" key="2">
    <source>
        <dbReference type="EMBL" id="AFL04706.1"/>
    </source>
</evidence>
<feature type="transmembrane region" description="Helical" evidence="1">
    <location>
        <begin position="67"/>
        <end position="89"/>
    </location>
</feature>
<evidence type="ECO:0000313" key="3">
    <source>
        <dbReference type="Proteomes" id="UP000006173"/>
    </source>
</evidence>
<dbReference type="EMBL" id="CP001361">
    <property type="protein sequence ID" value="AFL04706.1"/>
    <property type="molecule type" value="Genomic_DNA"/>
</dbReference>
<protein>
    <submittedName>
        <fullName evidence="2">Uncharacterized protein</fullName>
    </submittedName>
</protein>
<dbReference type="PATRIC" id="fig|484020.3.peg.1099"/>
<accession>I3WIJ3</accession>
<proteinExistence type="predicted"/>
<dbReference type="AlphaFoldDB" id="I3WIJ3"/>
<name>I3WIJ3_BIFBI</name>
<organism evidence="2 3">
    <name type="scientific">Bifidobacterium bifidum BGN4</name>
    <dbReference type="NCBI Taxonomy" id="484020"/>
    <lineage>
        <taxon>Bacteria</taxon>
        <taxon>Bacillati</taxon>
        <taxon>Actinomycetota</taxon>
        <taxon>Actinomycetes</taxon>
        <taxon>Bifidobacteriales</taxon>
        <taxon>Bifidobacteriaceae</taxon>
        <taxon>Bifidobacterium</taxon>
    </lineage>
</organism>
<evidence type="ECO:0000256" key="1">
    <source>
        <dbReference type="SAM" id="Phobius"/>
    </source>
</evidence>